<dbReference type="PANTHER" id="PTHR19443:SF16">
    <property type="entry name" value="HEXOKINASE TYPE 1-RELATED"/>
    <property type="match status" value="1"/>
</dbReference>
<keyword evidence="9" id="KW-0324">Glycolysis</keyword>
<evidence type="ECO:0000256" key="4">
    <source>
        <dbReference type="ARBA" id="ARBA00012324"/>
    </source>
</evidence>
<dbReference type="GO" id="GO:0003676">
    <property type="term" value="F:nucleic acid binding"/>
    <property type="evidence" value="ECO:0007669"/>
    <property type="project" value="InterPro"/>
</dbReference>
<dbReference type="Proteomes" id="UP000597762">
    <property type="component" value="Unassembled WGS sequence"/>
</dbReference>
<dbReference type="GO" id="GO:0006096">
    <property type="term" value="P:glycolytic process"/>
    <property type="evidence" value="ECO:0007669"/>
    <property type="project" value="UniProtKB-UniPathway"/>
</dbReference>
<dbReference type="Gene3D" id="3.30.420.40">
    <property type="match status" value="1"/>
</dbReference>
<keyword evidence="5 17" id="KW-0808">Transferase</keyword>
<evidence type="ECO:0000313" key="17">
    <source>
        <dbReference type="EMBL" id="CAE1284784.1"/>
    </source>
</evidence>
<evidence type="ECO:0000256" key="7">
    <source>
        <dbReference type="ARBA" id="ARBA00022777"/>
    </source>
</evidence>
<comment type="caution">
    <text evidence="17">The sequence shown here is derived from an EMBL/GenBank/DDBJ whole genome shotgun (WGS) entry which is preliminary data.</text>
</comment>
<proteinExistence type="inferred from homology"/>
<dbReference type="PANTHER" id="PTHR19443">
    <property type="entry name" value="HEXOKINASE"/>
    <property type="match status" value="1"/>
</dbReference>
<dbReference type="GO" id="GO:0008865">
    <property type="term" value="F:fructokinase activity"/>
    <property type="evidence" value="ECO:0007669"/>
    <property type="project" value="TreeGrafter"/>
</dbReference>
<dbReference type="GO" id="GO:0005829">
    <property type="term" value="C:cytosol"/>
    <property type="evidence" value="ECO:0007669"/>
    <property type="project" value="TreeGrafter"/>
</dbReference>
<dbReference type="InterPro" id="IPR036875">
    <property type="entry name" value="Znf_CCHC_sf"/>
</dbReference>
<dbReference type="Gene3D" id="4.10.60.10">
    <property type="entry name" value="Zinc finger, CCHC-type"/>
    <property type="match status" value="1"/>
</dbReference>
<dbReference type="UniPathway" id="UPA00109">
    <property type="reaction ID" value="UER00180"/>
</dbReference>
<reference evidence="17" key="1">
    <citation type="submission" date="2021-01" db="EMBL/GenBank/DDBJ databases">
        <authorList>
            <person name="Li R."/>
            <person name="Bekaert M."/>
        </authorList>
    </citation>
    <scope>NUCLEOTIDE SEQUENCE</scope>
    <source>
        <strain evidence="17">Farmed</strain>
    </source>
</reference>
<comment type="catalytic activity">
    <reaction evidence="12">
        <text>D-glucose + ATP = D-glucose 6-phosphate + ADP + H(+)</text>
        <dbReference type="Rhea" id="RHEA:17825"/>
        <dbReference type="ChEBI" id="CHEBI:4167"/>
        <dbReference type="ChEBI" id="CHEBI:15378"/>
        <dbReference type="ChEBI" id="CHEBI:30616"/>
        <dbReference type="ChEBI" id="CHEBI:61548"/>
        <dbReference type="ChEBI" id="CHEBI:456216"/>
        <dbReference type="EC" id="2.7.1.1"/>
    </reaction>
    <physiologicalReaction direction="left-to-right" evidence="12">
        <dbReference type="Rhea" id="RHEA:17826"/>
    </physiologicalReaction>
</comment>
<dbReference type="Pfam" id="PF00349">
    <property type="entry name" value="Hexokinase_1"/>
    <property type="match status" value="1"/>
</dbReference>
<comment type="catalytic activity">
    <reaction evidence="10">
        <text>a D-hexose + ATP = a D-hexose 6-phosphate + ADP + H(+)</text>
        <dbReference type="Rhea" id="RHEA:22740"/>
        <dbReference type="ChEBI" id="CHEBI:4194"/>
        <dbReference type="ChEBI" id="CHEBI:15378"/>
        <dbReference type="ChEBI" id="CHEBI:30616"/>
        <dbReference type="ChEBI" id="CHEBI:229467"/>
        <dbReference type="ChEBI" id="CHEBI:456216"/>
        <dbReference type="EC" id="2.7.1.1"/>
    </reaction>
    <physiologicalReaction direction="left-to-right" evidence="10">
        <dbReference type="Rhea" id="RHEA:22741"/>
    </physiologicalReaction>
</comment>
<evidence type="ECO:0000259" key="15">
    <source>
        <dbReference type="Pfam" id="PF00349"/>
    </source>
</evidence>
<dbReference type="PRINTS" id="PR00475">
    <property type="entry name" value="HEXOKINASE"/>
</dbReference>
<keyword evidence="18" id="KW-1185">Reference proteome</keyword>
<keyword evidence="7" id="KW-0418">Kinase</keyword>
<sequence length="928" mass="104528">MLPITIIFNNHPDNTSLSLTTIPSARLISRYYNDYHRLTQYSRFSFADCLSSTRLSTFLLVTLQAVLLVSSLHLRVERKLIIMPSSPEQMTKYQKIESLVKGFKLPSATYRQVMMLWREEMKNGLKKRTNPTADIKMFPSFVRSLPDGTEHGKFLALDLGGTNFRVLLVELDGPLVDIESKTYLIPQQVMLGTGEQLFDHVAHCVANFISKHGLEREPTLNLGFTFSFPLMQDGLASARLSKWTKGFRCEGVIGKDVCLLLKQALQKCTHVDINVVAVINDAVGTLMSAAHSDRNCEIGLILGTGCNACYMEKLDEVETIELDDGGPNQVIINTEWGAFGDNGCLDFVRTEYDRELDTYSINPGKQLVEKMIGGMYLGEIVRLTLERLTSEGLIFQGVDPECDLFNRGKFYTKYLSEIESDRGEFFENTKMILEEIGIETYTLEDCKIVKYVCALVSARASFLVSAGIATLINCLKRPEVTVAVDGSLYRFHPRFHNLMSLKIYELVEPAYKFKLALSHDGSGKGAALVAAVTTHMKSNSLNKMPPNMQGNPKEQHNIKKKWFSHISSCLDKSFPKNLKECSHGLNCAVQEEEHYKNFQHSSLAQLRVNMSPNSEKTSSQSGEIKLSMREEFKERNNTGNVDSLPILQNTPVKRETTSVTCSSNESPLQIEVELDKSQQSSSCPFYKKIPDTAITVDAFKYGLIPGCRAYFLTHFHYDHYQGMTKHFKQPIYCSQQENESVDQYLQALNRLAADCCFQDVTATTYRDESVRDAFIRGLRSLVIRARLLENDTLTLKEATQCARALEQAHFRAESYTSQIGSTAATTTRTKNVFTDSAEEATSTTITKNMLSDLTDSRTECDSVQLSAAFARGKCYNCGGKRHFKDNRRYCPARDKICRNCGKLGHFLKFAVLPCGTFTFYFSYYSSPC</sequence>
<organism evidence="17 18">
    <name type="scientific">Acanthosepion pharaonis</name>
    <name type="common">Pharaoh cuttlefish</name>
    <name type="synonym">Sepia pharaonis</name>
    <dbReference type="NCBI Taxonomy" id="158019"/>
    <lineage>
        <taxon>Eukaryota</taxon>
        <taxon>Metazoa</taxon>
        <taxon>Spiralia</taxon>
        <taxon>Lophotrochozoa</taxon>
        <taxon>Mollusca</taxon>
        <taxon>Cephalopoda</taxon>
        <taxon>Coleoidea</taxon>
        <taxon>Decapodiformes</taxon>
        <taxon>Sepiida</taxon>
        <taxon>Sepiina</taxon>
        <taxon>Sepiidae</taxon>
        <taxon>Acanthosepion</taxon>
    </lineage>
</organism>
<dbReference type="FunFam" id="3.30.420.40:FF:000095">
    <property type="entry name" value="Phosphotransferase"/>
    <property type="match status" value="1"/>
</dbReference>
<dbReference type="EMBL" id="CAHIKZ030002311">
    <property type="protein sequence ID" value="CAE1284784.1"/>
    <property type="molecule type" value="Genomic_DNA"/>
</dbReference>
<dbReference type="SUPFAM" id="SSF56281">
    <property type="entry name" value="Metallo-hydrolase/oxidoreductase"/>
    <property type="match status" value="1"/>
</dbReference>
<dbReference type="Gene3D" id="3.40.367.20">
    <property type="match status" value="1"/>
</dbReference>
<evidence type="ECO:0000256" key="14">
    <source>
        <dbReference type="ARBA" id="ARBA00059457"/>
    </source>
</evidence>
<dbReference type="PROSITE" id="PS51748">
    <property type="entry name" value="HEXOKINASE_2"/>
    <property type="match status" value="1"/>
</dbReference>
<evidence type="ECO:0000256" key="5">
    <source>
        <dbReference type="ARBA" id="ARBA00022679"/>
    </source>
</evidence>
<comment type="catalytic activity">
    <reaction evidence="11">
        <text>D-fructose + ATP = D-fructose 6-phosphate + ADP + H(+)</text>
        <dbReference type="Rhea" id="RHEA:16125"/>
        <dbReference type="ChEBI" id="CHEBI:15378"/>
        <dbReference type="ChEBI" id="CHEBI:30616"/>
        <dbReference type="ChEBI" id="CHEBI:37721"/>
        <dbReference type="ChEBI" id="CHEBI:61527"/>
        <dbReference type="ChEBI" id="CHEBI:456216"/>
        <dbReference type="EC" id="2.7.1.1"/>
    </reaction>
    <physiologicalReaction direction="left-to-right" evidence="11">
        <dbReference type="Rhea" id="RHEA:16126"/>
    </physiologicalReaction>
</comment>
<dbReference type="GO" id="GO:0006006">
    <property type="term" value="P:glucose metabolic process"/>
    <property type="evidence" value="ECO:0007669"/>
    <property type="project" value="TreeGrafter"/>
</dbReference>
<keyword evidence="6" id="KW-0547">Nucleotide-binding</keyword>
<evidence type="ECO:0000256" key="2">
    <source>
        <dbReference type="ARBA" id="ARBA00005028"/>
    </source>
</evidence>
<evidence type="ECO:0000256" key="12">
    <source>
        <dbReference type="ARBA" id="ARBA00048160"/>
    </source>
</evidence>
<evidence type="ECO:0000256" key="9">
    <source>
        <dbReference type="ARBA" id="ARBA00023152"/>
    </source>
</evidence>
<comment type="pathway">
    <text evidence="1">Carbohydrate degradation; glycolysis; D-glyceraldehyde 3-phosphate and glycerone phosphate from D-glucose: step 1/4.</text>
</comment>
<evidence type="ECO:0000256" key="6">
    <source>
        <dbReference type="ARBA" id="ARBA00022741"/>
    </source>
</evidence>
<dbReference type="CDD" id="cd24019">
    <property type="entry name" value="ASKHA_NBD_HK_meta"/>
    <property type="match status" value="1"/>
</dbReference>
<dbReference type="GO" id="GO:0005739">
    <property type="term" value="C:mitochondrion"/>
    <property type="evidence" value="ECO:0007669"/>
    <property type="project" value="TreeGrafter"/>
</dbReference>
<accession>A0A812D0M4</accession>
<evidence type="ECO:0000256" key="8">
    <source>
        <dbReference type="ARBA" id="ARBA00022840"/>
    </source>
</evidence>
<dbReference type="UniPathway" id="UPA00242"/>
<evidence type="ECO:0000259" key="16">
    <source>
        <dbReference type="Pfam" id="PF03727"/>
    </source>
</evidence>
<dbReference type="FunFam" id="3.40.367.20:FF:000005">
    <property type="entry name" value="Phosphotransferase"/>
    <property type="match status" value="1"/>
</dbReference>
<dbReference type="GO" id="GO:0004340">
    <property type="term" value="F:glucokinase activity"/>
    <property type="evidence" value="ECO:0007669"/>
    <property type="project" value="TreeGrafter"/>
</dbReference>
<dbReference type="InterPro" id="IPR022673">
    <property type="entry name" value="Hexokinase_C"/>
</dbReference>
<dbReference type="AlphaFoldDB" id="A0A812D0M4"/>
<gene>
    <name evidence="17" type="ORF">SPHA_44951</name>
</gene>
<dbReference type="OrthoDB" id="419537at2759"/>
<feature type="domain" description="Hexokinase C-terminal" evidence="16">
    <location>
        <begin position="297"/>
        <end position="532"/>
    </location>
</feature>
<evidence type="ECO:0000256" key="11">
    <source>
        <dbReference type="ARBA" id="ARBA00047905"/>
    </source>
</evidence>
<comment type="catalytic activity">
    <reaction evidence="13">
        <text>D-mannose + ATP = D-mannose 6-phosphate + ADP + H(+)</text>
        <dbReference type="Rhea" id="RHEA:11028"/>
        <dbReference type="ChEBI" id="CHEBI:4208"/>
        <dbReference type="ChEBI" id="CHEBI:15378"/>
        <dbReference type="ChEBI" id="CHEBI:30616"/>
        <dbReference type="ChEBI" id="CHEBI:58735"/>
        <dbReference type="ChEBI" id="CHEBI:456216"/>
        <dbReference type="EC" id="2.7.1.1"/>
    </reaction>
    <physiologicalReaction direction="left-to-right" evidence="13">
        <dbReference type="Rhea" id="RHEA:11029"/>
    </physiologicalReaction>
</comment>
<evidence type="ECO:0000256" key="10">
    <source>
        <dbReference type="ARBA" id="ARBA00044613"/>
    </source>
</evidence>
<dbReference type="SUPFAM" id="SSF57756">
    <property type="entry name" value="Retrovirus zinc finger-like domains"/>
    <property type="match status" value="1"/>
</dbReference>
<dbReference type="SUPFAM" id="SSF53067">
    <property type="entry name" value="Actin-like ATPase domain"/>
    <property type="match status" value="2"/>
</dbReference>
<dbReference type="InterPro" id="IPR001312">
    <property type="entry name" value="Hexokinase"/>
</dbReference>
<dbReference type="Gene3D" id="3.60.15.10">
    <property type="entry name" value="Ribonuclease Z/Hydroxyacylglutathione hydrolase-like"/>
    <property type="match status" value="1"/>
</dbReference>
<dbReference type="GO" id="GO:0001678">
    <property type="term" value="P:intracellular glucose homeostasis"/>
    <property type="evidence" value="ECO:0007669"/>
    <property type="project" value="InterPro"/>
</dbReference>
<evidence type="ECO:0000256" key="13">
    <source>
        <dbReference type="ARBA" id="ARBA00050361"/>
    </source>
</evidence>
<comment type="similarity">
    <text evidence="3">Belongs to the hexokinase family.</text>
</comment>
<evidence type="ECO:0000256" key="3">
    <source>
        <dbReference type="ARBA" id="ARBA00009225"/>
    </source>
</evidence>
<comment type="pathway">
    <text evidence="2">Carbohydrate metabolism; hexose metabolism.</text>
</comment>
<comment type="function">
    <text evidence="14">Catalyzes the phosphorylation of various hexoses to hexose 6-phosphate.</text>
</comment>
<dbReference type="InterPro" id="IPR036866">
    <property type="entry name" value="RibonucZ/Hydroxyglut_hydro"/>
</dbReference>
<keyword evidence="8" id="KW-0067">ATP-binding</keyword>
<dbReference type="InterPro" id="IPR043129">
    <property type="entry name" value="ATPase_NBD"/>
</dbReference>
<name>A0A812D0M4_ACAPH</name>
<dbReference type="Pfam" id="PF03727">
    <property type="entry name" value="Hexokinase_2"/>
    <property type="match status" value="1"/>
</dbReference>
<dbReference type="GO" id="GO:0008270">
    <property type="term" value="F:zinc ion binding"/>
    <property type="evidence" value="ECO:0007669"/>
    <property type="project" value="InterPro"/>
</dbReference>
<dbReference type="GO" id="GO:0005536">
    <property type="term" value="F:D-glucose binding"/>
    <property type="evidence" value="ECO:0007669"/>
    <property type="project" value="InterPro"/>
</dbReference>
<evidence type="ECO:0000256" key="1">
    <source>
        <dbReference type="ARBA" id="ARBA00004888"/>
    </source>
</evidence>
<dbReference type="InterPro" id="IPR022672">
    <property type="entry name" value="Hexokinase_N"/>
</dbReference>
<dbReference type="GO" id="GO:0005524">
    <property type="term" value="F:ATP binding"/>
    <property type="evidence" value="ECO:0007669"/>
    <property type="project" value="UniProtKB-KW"/>
</dbReference>
<feature type="domain" description="Hexokinase N-terminal" evidence="15">
    <location>
        <begin position="96"/>
        <end position="290"/>
    </location>
</feature>
<evidence type="ECO:0000313" key="18">
    <source>
        <dbReference type="Proteomes" id="UP000597762"/>
    </source>
</evidence>
<dbReference type="EC" id="2.7.1.1" evidence="4"/>
<protein>
    <recommendedName>
        <fullName evidence="4">hexokinase</fullName>
        <ecNumber evidence="4">2.7.1.1</ecNumber>
    </recommendedName>
</protein>